<dbReference type="GO" id="GO:0005737">
    <property type="term" value="C:cytoplasm"/>
    <property type="evidence" value="ECO:0007669"/>
    <property type="project" value="TreeGrafter"/>
</dbReference>
<reference evidence="2" key="1">
    <citation type="submission" date="2019-08" db="EMBL/GenBank/DDBJ databases">
        <authorList>
            <person name="Kucharzyk K."/>
            <person name="Murdoch R.W."/>
            <person name="Higgins S."/>
            <person name="Loffler F."/>
        </authorList>
    </citation>
    <scope>NUCLEOTIDE SEQUENCE</scope>
</reference>
<dbReference type="SUPFAM" id="SSF52540">
    <property type="entry name" value="P-loop containing nucleoside triphosphate hydrolases"/>
    <property type="match status" value="1"/>
</dbReference>
<dbReference type="EMBL" id="VSSQ01067792">
    <property type="protein sequence ID" value="MPN20117.1"/>
    <property type="molecule type" value="Genomic_DNA"/>
</dbReference>
<dbReference type="Pfam" id="PF19275">
    <property type="entry name" value="HflX_C"/>
    <property type="match status" value="1"/>
</dbReference>
<dbReference type="PANTHER" id="PTHR10229:SF0">
    <property type="entry name" value="GTP-BINDING PROTEIN 6-RELATED"/>
    <property type="match status" value="1"/>
</dbReference>
<dbReference type="AlphaFoldDB" id="A0A645FZX4"/>
<dbReference type="GO" id="GO:0005525">
    <property type="term" value="F:GTP binding"/>
    <property type="evidence" value="ECO:0007669"/>
    <property type="project" value="InterPro"/>
</dbReference>
<dbReference type="InterPro" id="IPR045498">
    <property type="entry name" value="HflX_C"/>
</dbReference>
<accession>A0A645FZX4</accession>
<dbReference type="Gene3D" id="3.40.50.300">
    <property type="entry name" value="P-loop containing nucleotide triphosphate hydrolases"/>
    <property type="match status" value="1"/>
</dbReference>
<dbReference type="GO" id="GO:0043022">
    <property type="term" value="F:ribosome binding"/>
    <property type="evidence" value="ECO:0007669"/>
    <property type="project" value="TreeGrafter"/>
</dbReference>
<evidence type="ECO:0000259" key="1">
    <source>
        <dbReference type="Pfam" id="PF19275"/>
    </source>
</evidence>
<dbReference type="InterPro" id="IPR027417">
    <property type="entry name" value="P-loop_NTPase"/>
</dbReference>
<protein>
    <submittedName>
        <fullName evidence="2">GTPase HflX</fullName>
    </submittedName>
</protein>
<dbReference type="PANTHER" id="PTHR10229">
    <property type="entry name" value="GTP-BINDING PROTEIN HFLX"/>
    <property type="match status" value="1"/>
</dbReference>
<sequence length="131" mass="14768">MLRVADAADPLREEQLHVTQEVLAEIGAQENETIIVYNKCDRMHVAVPGGVMVSALTGEGIDELLTLIETRLAGRVCRLELLLPYDKLSLLNTLRNDGSVQQQEYRDNGVYVSGIVDRRSFHLFEPYLLKE</sequence>
<proteinExistence type="predicted"/>
<feature type="domain" description="HflX C-terminal" evidence="1">
    <location>
        <begin position="51"/>
        <end position="109"/>
    </location>
</feature>
<dbReference type="InterPro" id="IPR016496">
    <property type="entry name" value="GTPase_HflX"/>
</dbReference>
<gene>
    <name evidence="2" type="primary">hflX_39</name>
    <name evidence="2" type="ORF">SDC9_167494</name>
</gene>
<evidence type="ECO:0000313" key="2">
    <source>
        <dbReference type="EMBL" id="MPN20117.1"/>
    </source>
</evidence>
<comment type="caution">
    <text evidence="2">The sequence shown here is derived from an EMBL/GenBank/DDBJ whole genome shotgun (WGS) entry which is preliminary data.</text>
</comment>
<name>A0A645FZX4_9ZZZZ</name>
<organism evidence="2">
    <name type="scientific">bioreactor metagenome</name>
    <dbReference type="NCBI Taxonomy" id="1076179"/>
    <lineage>
        <taxon>unclassified sequences</taxon>
        <taxon>metagenomes</taxon>
        <taxon>ecological metagenomes</taxon>
    </lineage>
</organism>